<organism evidence="2 3">
    <name type="scientific">Candidatus Erwinia haradaeae</name>
    <dbReference type="NCBI Taxonomy" id="1922217"/>
    <lineage>
        <taxon>Bacteria</taxon>
        <taxon>Pseudomonadati</taxon>
        <taxon>Pseudomonadota</taxon>
        <taxon>Gammaproteobacteria</taxon>
        <taxon>Enterobacterales</taxon>
        <taxon>Erwiniaceae</taxon>
        <taxon>Erwinia</taxon>
    </lineage>
</organism>
<dbReference type="InterPro" id="IPR016181">
    <property type="entry name" value="Acyl_CoA_acyltransferase"/>
</dbReference>
<dbReference type="EMBL" id="LR217703">
    <property type="protein sequence ID" value="VFP79803.1"/>
    <property type="molecule type" value="Genomic_DNA"/>
</dbReference>
<protein>
    <submittedName>
        <fullName evidence="2">Ribosomal-protein-alanine acetyltransferase, partial</fullName>
        <ecNumber evidence="2">2.3.1.266</ecNumber>
    </submittedName>
</protein>
<proteinExistence type="predicted"/>
<feature type="domain" description="N-acetyltransferase" evidence="1">
    <location>
        <begin position="2"/>
        <end position="100"/>
    </location>
</feature>
<dbReference type="Gene3D" id="3.40.630.30">
    <property type="match status" value="1"/>
</dbReference>
<dbReference type="CDD" id="cd04301">
    <property type="entry name" value="NAT_SF"/>
    <property type="match status" value="1"/>
</dbReference>
<accession>A0A451D2F3</accession>
<dbReference type="SUPFAM" id="SSF55729">
    <property type="entry name" value="Acyl-CoA N-acyltransferases (Nat)"/>
    <property type="match status" value="1"/>
</dbReference>
<evidence type="ECO:0000313" key="3">
    <source>
        <dbReference type="Proteomes" id="UP000294412"/>
    </source>
</evidence>
<dbReference type="AlphaFoldDB" id="A0A451D2F3"/>
<gene>
    <name evidence="2" type="primary">rimI</name>
    <name evidence="2" type="ORF">ERCICUMA2628_350A</name>
</gene>
<dbReference type="InterPro" id="IPR000182">
    <property type="entry name" value="GNAT_dom"/>
</dbReference>
<keyword evidence="2" id="KW-0012">Acyltransferase</keyword>
<sequence length="100" mass="11621">MNQIVLLSPQNFNAAFNIEKRSHVFPCKKKTFFSNQGPKYLNFCFMSNEVMIAFSITQLIINEASLFNLAVDPKFQRKGFGRELINYLVNVLRNRGFHTL</sequence>
<dbReference type="GO" id="GO:0008999">
    <property type="term" value="F:protein-N-terminal-alanine acetyltransferase activity"/>
    <property type="evidence" value="ECO:0007669"/>
    <property type="project" value="UniProtKB-EC"/>
</dbReference>
<evidence type="ECO:0000313" key="2">
    <source>
        <dbReference type="EMBL" id="VFP79803.1"/>
    </source>
</evidence>
<dbReference type="Proteomes" id="UP000294412">
    <property type="component" value="Chromosome"/>
</dbReference>
<evidence type="ECO:0000259" key="1">
    <source>
        <dbReference type="PROSITE" id="PS51186"/>
    </source>
</evidence>
<dbReference type="EC" id="2.3.1.266" evidence="2"/>
<reference evidence="2 3" key="1">
    <citation type="submission" date="2019-02" db="EMBL/GenBank/DDBJ databases">
        <authorList>
            <person name="Manzano-Marin A."/>
            <person name="Manzano-Marin A."/>
        </authorList>
    </citation>
    <scope>NUCLEOTIDE SEQUENCE [LARGE SCALE GENOMIC DNA]</scope>
    <source>
        <strain evidence="2 3">ErCicuneomaculata</strain>
    </source>
</reference>
<dbReference type="PROSITE" id="PS51186">
    <property type="entry name" value="GNAT"/>
    <property type="match status" value="1"/>
</dbReference>
<keyword evidence="2" id="KW-0808">Transferase</keyword>
<dbReference type="Pfam" id="PF00583">
    <property type="entry name" value="Acetyltransf_1"/>
    <property type="match status" value="1"/>
</dbReference>
<name>A0A451D2F3_9GAMM</name>